<evidence type="ECO:0000256" key="6">
    <source>
        <dbReference type="PROSITE-ProRule" id="PRU00023"/>
    </source>
</evidence>
<dbReference type="GO" id="GO:0008270">
    <property type="term" value="F:zinc ion binding"/>
    <property type="evidence" value="ECO:0007669"/>
    <property type="project" value="UniProtKB-KW"/>
</dbReference>
<evidence type="ECO:0000256" key="5">
    <source>
        <dbReference type="ARBA" id="ARBA00023043"/>
    </source>
</evidence>
<evidence type="ECO:0000256" key="7">
    <source>
        <dbReference type="SAM" id="MobiDB-lite"/>
    </source>
</evidence>
<dbReference type="Pfam" id="PF12796">
    <property type="entry name" value="Ank_2"/>
    <property type="match status" value="6"/>
</dbReference>
<feature type="repeat" description="ANK" evidence="6">
    <location>
        <begin position="1211"/>
        <end position="1243"/>
    </location>
</feature>
<comment type="caution">
    <text evidence="9">The sequence shown here is derived from an EMBL/GenBank/DDBJ whole genome shotgun (WGS) entry which is preliminary data.</text>
</comment>
<feature type="repeat" description="ANK" evidence="6">
    <location>
        <begin position="998"/>
        <end position="1022"/>
    </location>
</feature>
<keyword evidence="1" id="KW-0479">Metal-binding</keyword>
<dbReference type="Pfam" id="PF00023">
    <property type="entry name" value="Ank"/>
    <property type="match status" value="1"/>
</dbReference>
<dbReference type="Pfam" id="PF00569">
    <property type="entry name" value="ZZ"/>
    <property type="match status" value="1"/>
</dbReference>
<name>A0AAE0M1B3_9PEZI</name>
<feature type="repeat" description="ANK" evidence="6">
    <location>
        <begin position="1315"/>
        <end position="1347"/>
    </location>
</feature>
<dbReference type="Gene3D" id="1.25.40.20">
    <property type="entry name" value="Ankyrin repeat-containing domain"/>
    <property type="match status" value="6"/>
</dbReference>
<sequence length="1814" mass="198162">MSDSDSASSEPSPPSSRAPSPEPDTARPEGTSQPEHPGHNSDTVSRTPLFESDGVHLSWPDLSGLVDEPDEEGPITSFDYVFVPGIYGSHEDGAEAGPDSPSSSWAIDYVKQAGRNDRILKFQYAAQNLFSGPKSREAIRTCALQLLRGVLALRRDAKWRRLIAFFAFDLGGILVKDALVAATLDLATWSEITDMSRLLVFSGCPHRSTSSLDMEDRLCRFVFSSSRKSISGVTPSASSIAGLAAATIEVNGLFVDSKASLRSKIVSLHAGLPPTSNEDVTVKRMRISQGFDDFCGALGVPFEKRFVLTGSETSEIISYLAGLSSVLNAKYDNDAMIYERKLLSVSSPIDPFRSARDPNSSVTETSAYKTWLGLPGPQILYIHGSHGVRDAAEQVFYALDSKKYIEDTIVLYFSFDRWDVRRDSIRDMASTFMTQIICQFPHNENWTRQLFAQLDLERGWTEADLIYYLERFRFNNEFERAIYVINHFDECTKGSRLAFLDKFKYLAANSEGNLKMVLTSHKSGALLGELSDTALTTMDLSMPAISADSSADAEVDIRLLMHSRPELLLQESLVRQELAEVAGIDPLARRIIVQQARAQSDWPSRVSLRSLIGGLHSTNPASWDDSLLASLLDRLLRSVSNKVPILRLLLSWLLYTVRPLTIWELGTALYLGSSTDMKHAAPTSSALKDVVGNIQDWLAGIAEVDQNEVRISHPRLRKILMGKKFEGNKAAQNVPIWDDISDTAHFDIARQCLDYLSRPAVRDIVDQTGSVTAARVHIFADRGNLCSYALQAWTYHFMKASPADQTKLATQLGSSPLGSAWAQGYWALSNPVTRNKKPLDSLFPVFTGLGLCNVVKPRDEGDLSCGIVEAASKGQSQTVSQLIKDKSIPEAVLLEVLVSAGAYGDDQLILDLIQHISSNSGKPEAVNWPAGLIYRAAWLGMDRVIERLLQLGVPADPDSPLRDENKRSVLTQAACNFHVAAVRVLVSHGADVAFRRVYGRTVLHLVAELGHAEIAGLLVQEGKSDLESEDDSSLTPLYFACLYGHYATAKELLRLRADPNMGLATENSHNRWTPLTVAAEGDFRKCIKLLIDSKVDVDQAGPTAEGTALRHAVIKGQTESCLLLLEAGANPNSPFIRTPLIVQLVEAFGSDQEDKRTQILRLLLNNGVDVNGRDADSQVILARLLDWDDIGPFYEVILGHPGVDVNILNTGNQTPLHSATLKKHPTAVQLLLAHGAEVNRLSDEGITPLYHAIPKAELVGALLEAGADPSVSNFNGYTCLMYAAWFEDNEESLKLLLKYNVALEAKYPLDKDDYAGWTALTCAAANGYTAAVRHLVEAGANIQHVGVDGIPILHHATISEVNSTQKLGVLLEFVARLDLNQRNKQGETALHRTGVPLENLKRLINAGADVNVRDNEGTTALSEWVYTDSLEAAGFLLEHGADPNILSPVWGGPLHRAAQNSNVAMVKLLVENKNIAVDINAAVPGIKATPLISACMRWASCEDHVAEIVELLISHGADVNAKGGLLGYALNAAAFDSDPAIIDILVENGARKDVKDDFGRTPVHLAANHNLETFQKVVDIGCDVDVTDVTGRTTLMWAAQPGQVKVVKKILETTPDGDVDVKDQDGWTALCWAARGPKAWSGEGKAAGTAEVIKMLLERGADKQVVGTGPDGKGWTPLKIARYHGALPEVVGLLVGEDKMDPEDESKIGRHATHICDACYSLIFGVRYGCKSCEWFDLCFKCYRHQRELHLPGDHEFKENGPEFVEEEEKDEKGAEGGEGSDDTSTTTSSDDDSDEEEEAEAKSGKSEESDDSE</sequence>
<keyword evidence="5 6" id="KW-0040">ANK repeat</keyword>
<dbReference type="Proteomes" id="UP001283341">
    <property type="component" value="Unassembled WGS sequence"/>
</dbReference>
<dbReference type="InterPro" id="IPR000433">
    <property type="entry name" value="Znf_ZZ"/>
</dbReference>
<protein>
    <submittedName>
        <fullName evidence="9">Ankyrin repeat-containing domain protein</fullName>
    </submittedName>
</protein>
<dbReference type="EMBL" id="JAUEDM010000006">
    <property type="protein sequence ID" value="KAK3314434.1"/>
    <property type="molecule type" value="Genomic_DNA"/>
</dbReference>
<organism evidence="9 10">
    <name type="scientific">Apodospora peruviana</name>
    <dbReference type="NCBI Taxonomy" id="516989"/>
    <lineage>
        <taxon>Eukaryota</taxon>
        <taxon>Fungi</taxon>
        <taxon>Dikarya</taxon>
        <taxon>Ascomycota</taxon>
        <taxon>Pezizomycotina</taxon>
        <taxon>Sordariomycetes</taxon>
        <taxon>Sordariomycetidae</taxon>
        <taxon>Sordariales</taxon>
        <taxon>Lasiosphaeriaceae</taxon>
        <taxon>Apodospora</taxon>
    </lineage>
</organism>
<dbReference type="PROSITE" id="PS50088">
    <property type="entry name" value="ANK_REPEAT"/>
    <property type="match status" value="4"/>
</dbReference>
<dbReference type="InterPro" id="IPR002110">
    <property type="entry name" value="Ankyrin_rpt"/>
</dbReference>
<feature type="compositionally biased region" description="Polar residues" evidence="7">
    <location>
        <begin position="30"/>
        <end position="46"/>
    </location>
</feature>
<proteinExistence type="predicted"/>
<accession>A0AAE0M1B3</accession>
<evidence type="ECO:0000256" key="2">
    <source>
        <dbReference type="ARBA" id="ARBA00022737"/>
    </source>
</evidence>
<dbReference type="InterPro" id="IPR056884">
    <property type="entry name" value="NPHP3-like_N"/>
</dbReference>
<dbReference type="SMART" id="SM00291">
    <property type="entry name" value="ZnF_ZZ"/>
    <property type="match status" value="1"/>
</dbReference>
<dbReference type="PANTHER" id="PTHR24198:SF165">
    <property type="entry name" value="ANKYRIN REPEAT-CONTAINING PROTEIN-RELATED"/>
    <property type="match status" value="1"/>
</dbReference>
<keyword evidence="10" id="KW-1185">Reference proteome</keyword>
<reference evidence="9" key="1">
    <citation type="journal article" date="2023" name="Mol. Phylogenet. Evol.">
        <title>Genome-scale phylogeny and comparative genomics of the fungal order Sordariales.</title>
        <authorList>
            <person name="Hensen N."/>
            <person name="Bonometti L."/>
            <person name="Westerberg I."/>
            <person name="Brannstrom I.O."/>
            <person name="Guillou S."/>
            <person name="Cros-Aarteil S."/>
            <person name="Calhoun S."/>
            <person name="Haridas S."/>
            <person name="Kuo A."/>
            <person name="Mondo S."/>
            <person name="Pangilinan J."/>
            <person name="Riley R."/>
            <person name="LaButti K."/>
            <person name="Andreopoulos B."/>
            <person name="Lipzen A."/>
            <person name="Chen C."/>
            <person name="Yan M."/>
            <person name="Daum C."/>
            <person name="Ng V."/>
            <person name="Clum A."/>
            <person name="Steindorff A."/>
            <person name="Ohm R.A."/>
            <person name="Martin F."/>
            <person name="Silar P."/>
            <person name="Natvig D.O."/>
            <person name="Lalanne C."/>
            <person name="Gautier V."/>
            <person name="Ament-Velasquez S.L."/>
            <person name="Kruys A."/>
            <person name="Hutchinson M.I."/>
            <person name="Powell A.J."/>
            <person name="Barry K."/>
            <person name="Miller A.N."/>
            <person name="Grigoriev I.V."/>
            <person name="Debuchy R."/>
            <person name="Gladieux P."/>
            <person name="Hiltunen Thoren M."/>
            <person name="Johannesson H."/>
        </authorList>
    </citation>
    <scope>NUCLEOTIDE SEQUENCE</scope>
    <source>
        <strain evidence="9">CBS 118394</strain>
    </source>
</reference>
<evidence type="ECO:0000313" key="10">
    <source>
        <dbReference type="Proteomes" id="UP001283341"/>
    </source>
</evidence>
<dbReference type="Gene3D" id="3.30.60.90">
    <property type="match status" value="1"/>
</dbReference>
<feature type="compositionally biased region" description="Pro residues" evidence="7">
    <location>
        <begin position="11"/>
        <end position="22"/>
    </location>
</feature>
<dbReference type="SMART" id="SM00248">
    <property type="entry name" value="ANK"/>
    <property type="match status" value="19"/>
</dbReference>
<evidence type="ECO:0000256" key="1">
    <source>
        <dbReference type="ARBA" id="ARBA00022723"/>
    </source>
</evidence>
<evidence type="ECO:0000259" key="8">
    <source>
        <dbReference type="SMART" id="SM00291"/>
    </source>
</evidence>
<feature type="compositionally biased region" description="Acidic residues" evidence="7">
    <location>
        <begin position="1790"/>
        <end position="1800"/>
    </location>
</feature>
<keyword evidence="3" id="KW-0863">Zinc-finger</keyword>
<keyword evidence="4" id="KW-0862">Zinc</keyword>
<dbReference type="Pfam" id="PF24883">
    <property type="entry name" value="NPHP3_N"/>
    <property type="match status" value="1"/>
</dbReference>
<gene>
    <name evidence="9" type="ORF">B0H66DRAFT_562923</name>
</gene>
<dbReference type="SUPFAM" id="SSF57850">
    <property type="entry name" value="RING/U-box"/>
    <property type="match status" value="1"/>
</dbReference>
<dbReference type="PROSITE" id="PS50297">
    <property type="entry name" value="ANK_REP_REGION"/>
    <property type="match status" value="3"/>
</dbReference>
<feature type="compositionally biased region" description="Low complexity" evidence="7">
    <location>
        <begin position="1"/>
        <end position="10"/>
    </location>
</feature>
<feature type="repeat" description="ANK" evidence="6">
    <location>
        <begin position="1416"/>
        <end position="1448"/>
    </location>
</feature>
<evidence type="ECO:0000313" key="9">
    <source>
        <dbReference type="EMBL" id="KAK3314434.1"/>
    </source>
</evidence>
<evidence type="ECO:0000256" key="3">
    <source>
        <dbReference type="ARBA" id="ARBA00022771"/>
    </source>
</evidence>
<feature type="domain" description="ZZ-type" evidence="8">
    <location>
        <begin position="1710"/>
        <end position="1752"/>
    </location>
</feature>
<dbReference type="CDD" id="cd02249">
    <property type="entry name" value="ZZ"/>
    <property type="match status" value="1"/>
</dbReference>
<dbReference type="SUPFAM" id="SSF48403">
    <property type="entry name" value="Ankyrin repeat"/>
    <property type="match status" value="3"/>
</dbReference>
<dbReference type="InterPro" id="IPR036770">
    <property type="entry name" value="Ankyrin_rpt-contain_sf"/>
</dbReference>
<evidence type="ECO:0000256" key="4">
    <source>
        <dbReference type="ARBA" id="ARBA00022833"/>
    </source>
</evidence>
<feature type="region of interest" description="Disordered" evidence="7">
    <location>
        <begin position="1753"/>
        <end position="1814"/>
    </location>
</feature>
<dbReference type="PRINTS" id="PR01415">
    <property type="entry name" value="ANKYRIN"/>
</dbReference>
<reference evidence="9" key="2">
    <citation type="submission" date="2023-06" db="EMBL/GenBank/DDBJ databases">
        <authorList>
            <consortium name="Lawrence Berkeley National Laboratory"/>
            <person name="Haridas S."/>
            <person name="Hensen N."/>
            <person name="Bonometti L."/>
            <person name="Westerberg I."/>
            <person name="Brannstrom I.O."/>
            <person name="Guillou S."/>
            <person name="Cros-Aarteil S."/>
            <person name="Calhoun S."/>
            <person name="Kuo A."/>
            <person name="Mondo S."/>
            <person name="Pangilinan J."/>
            <person name="Riley R."/>
            <person name="Labutti K."/>
            <person name="Andreopoulos B."/>
            <person name="Lipzen A."/>
            <person name="Chen C."/>
            <person name="Yanf M."/>
            <person name="Daum C."/>
            <person name="Ng V."/>
            <person name="Clum A."/>
            <person name="Steindorff A."/>
            <person name="Ohm R."/>
            <person name="Martin F."/>
            <person name="Silar P."/>
            <person name="Natvig D."/>
            <person name="Lalanne C."/>
            <person name="Gautier V."/>
            <person name="Ament-Velasquez S.L."/>
            <person name="Kruys A."/>
            <person name="Hutchinson M.I."/>
            <person name="Powell A.J."/>
            <person name="Barry K."/>
            <person name="Miller A.N."/>
            <person name="Grigoriev I.V."/>
            <person name="Debuchy R."/>
            <person name="Gladieux P."/>
            <person name="Thoren M.H."/>
            <person name="Johannesson H."/>
        </authorList>
    </citation>
    <scope>NUCLEOTIDE SEQUENCE</scope>
    <source>
        <strain evidence="9">CBS 118394</strain>
    </source>
</reference>
<keyword evidence="2" id="KW-0677">Repeat</keyword>
<feature type="region of interest" description="Disordered" evidence="7">
    <location>
        <begin position="1"/>
        <end position="53"/>
    </location>
</feature>
<dbReference type="PANTHER" id="PTHR24198">
    <property type="entry name" value="ANKYRIN REPEAT AND PROTEIN KINASE DOMAIN-CONTAINING PROTEIN"/>
    <property type="match status" value="1"/>
</dbReference>
<dbReference type="InterPro" id="IPR043145">
    <property type="entry name" value="Znf_ZZ_sf"/>
</dbReference>